<dbReference type="PANTHER" id="PTHR43800">
    <property type="entry name" value="PEPTIDYL-LYSINE N-ACETYLTRANSFERASE YJAB"/>
    <property type="match status" value="1"/>
</dbReference>
<dbReference type="AlphaFoldDB" id="A0A0D7E3G0"/>
<dbReference type="NCBIfam" id="NF007853">
    <property type="entry name" value="PRK10562.1"/>
    <property type="match status" value="1"/>
</dbReference>
<sequence>MIRPFRPDDLEPVLAIWLAASIRAHDFIAPAFWASKLDDMRDIYLPAAQIWVDEREGEVLGFVALVGDVLAAIFVAPSAQGGGIGSALIEQAKTVRKRLELAVYSANAASVAFYRRHGFAVISEQLDPHTGHPELAMAWQRD</sequence>
<dbReference type="EMBL" id="JXXD01000189">
    <property type="protein sequence ID" value="KIZ34137.1"/>
    <property type="molecule type" value="Genomic_DNA"/>
</dbReference>
<name>A0A0D7E3G0_STUST</name>
<dbReference type="SUPFAM" id="SSF55729">
    <property type="entry name" value="Acyl-CoA N-acyltransferases (Nat)"/>
    <property type="match status" value="1"/>
</dbReference>
<dbReference type="Pfam" id="PF13508">
    <property type="entry name" value="Acetyltransf_7"/>
    <property type="match status" value="1"/>
</dbReference>
<evidence type="ECO:0000256" key="1">
    <source>
        <dbReference type="ARBA" id="ARBA00022679"/>
    </source>
</evidence>
<dbReference type="InterPro" id="IPR000182">
    <property type="entry name" value="GNAT_dom"/>
</dbReference>
<dbReference type="GO" id="GO:0016747">
    <property type="term" value="F:acyltransferase activity, transferring groups other than amino-acyl groups"/>
    <property type="evidence" value="ECO:0007669"/>
    <property type="project" value="InterPro"/>
</dbReference>
<gene>
    <name evidence="4" type="ORF">LO50_18355</name>
</gene>
<proteinExistence type="predicted"/>
<dbReference type="Gene3D" id="3.40.630.30">
    <property type="match status" value="1"/>
</dbReference>
<dbReference type="PATRIC" id="fig|316.110.peg.1753"/>
<feature type="domain" description="N-acetyltransferase" evidence="3">
    <location>
        <begin position="1"/>
        <end position="142"/>
    </location>
</feature>
<evidence type="ECO:0000256" key="2">
    <source>
        <dbReference type="ARBA" id="ARBA00023315"/>
    </source>
</evidence>
<dbReference type="RefSeq" id="WP_044315904.1">
    <property type="nucleotide sequence ID" value="NZ_JXXD01000189.1"/>
</dbReference>
<evidence type="ECO:0000313" key="4">
    <source>
        <dbReference type="EMBL" id="KIZ34137.1"/>
    </source>
</evidence>
<dbReference type="Proteomes" id="UP000032439">
    <property type="component" value="Unassembled WGS sequence"/>
</dbReference>
<organism evidence="4 5">
    <name type="scientific">Stutzerimonas stutzeri</name>
    <name type="common">Pseudomonas stutzeri</name>
    <dbReference type="NCBI Taxonomy" id="316"/>
    <lineage>
        <taxon>Bacteria</taxon>
        <taxon>Pseudomonadati</taxon>
        <taxon>Pseudomonadota</taxon>
        <taxon>Gammaproteobacteria</taxon>
        <taxon>Pseudomonadales</taxon>
        <taxon>Pseudomonadaceae</taxon>
        <taxon>Stutzerimonas</taxon>
    </lineage>
</organism>
<dbReference type="InterPro" id="IPR016181">
    <property type="entry name" value="Acyl_CoA_acyltransferase"/>
</dbReference>
<evidence type="ECO:0000313" key="5">
    <source>
        <dbReference type="Proteomes" id="UP000032439"/>
    </source>
</evidence>
<keyword evidence="1 4" id="KW-0808">Transferase</keyword>
<reference evidence="4 5" key="1">
    <citation type="submission" date="2014-11" db="EMBL/GenBank/DDBJ databases">
        <title>Genomics and ecophysiology of heterotrophic nitrogen fixing bacteria isolated from estuarine surface water.</title>
        <authorList>
            <person name="Bentzon-Tilia M."/>
            <person name="Severin I."/>
            <person name="Hansen L.H."/>
            <person name="Riemann L."/>
        </authorList>
    </citation>
    <scope>NUCLEOTIDE SEQUENCE [LARGE SCALE GENOMIC DNA]</scope>
    <source>
        <strain evidence="4 5">BAL361</strain>
    </source>
</reference>
<comment type="caution">
    <text evidence="4">The sequence shown here is derived from an EMBL/GenBank/DDBJ whole genome shotgun (WGS) entry which is preliminary data.</text>
</comment>
<dbReference type="PROSITE" id="PS51186">
    <property type="entry name" value="GNAT"/>
    <property type="match status" value="1"/>
</dbReference>
<keyword evidence="2" id="KW-0012">Acyltransferase</keyword>
<accession>A0A0D7E3G0</accession>
<protein>
    <submittedName>
        <fullName evidence="4">GNAT family acetyltransferase</fullName>
    </submittedName>
</protein>
<dbReference type="CDD" id="cd04301">
    <property type="entry name" value="NAT_SF"/>
    <property type="match status" value="1"/>
</dbReference>
<evidence type="ECO:0000259" key="3">
    <source>
        <dbReference type="PROSITE" id="PS51186"/>
    </source>
</evidence>
<dbReference type="PANTHER" id="PTHR43800:SF1">
    <property type="entry name" value="PEPTIDYL-LYSINE N-ACETYLTRANSFERASE YJAB"/>
    <property type="match status" value="1"/>
</dbReference>